<dbReference type="GO" id="GO:0035556">
    <property type="term" value="P:intracellular signal transduction"/>
    <property type="evidence" value="ECO:0007669"/>
    <property type="project" value="TreeGrafter"/>
</dbReference>
<evidence type="ECO:0000256" key="10">
    <source>
        <dbReference type="ARBA" id="ARBA00022777"/>
    </source>
</evidence>
<evidence type="ECO:0000256" key="1">
    <source>
        <dbReference type="ARBA" id="ARBA00004496"/>
    </source>
</evidence>
<gene>
    <name evidence="15" type="ORF">CTOB1V02_LOCUS4653</name>
</gene>
<dbReference type="FunFam" id="2.30.29.30:FF:000324">
    <property type="entry name" value="Phosphoinositide-dependent kinase 1, isoform F"/>
    <property type="match status" value="1"/>
</dbReference>
<comment type="subcellular location">
    <subcellularLocation>
        <location evidence="1">Cytoplasm</location>
    </subcellularLocation>
</comment>
<dbReference type="InterPro" id="IPR011009">
    <property type="entry name" value="Kinase-like_dom_sf"/>
</dbReference>
<dbReference type="SMART" id="SM00220">
    <property type="entry name" value="S_TKc"/>
    <property type="match status" value="1"/>
</dbReference>
<dbReference type="GO" id="GO:0004674">
    <property type="term" value="F:protein serine/threonine kinase activity"/>
    <property type="evidence" value="ECO:0007669"/>
    <property type="project" value="UniProtKB-KW"/>
</dbReference>
<keyword evidence="10" id="KW-0418">Kinase</keyword>
<dbReference type="InterPro" id="IPR039046">
    <property type="entry name" value="PDPK1"/>
</dbReference>
<feature type="region of interest" description="Disordered" evidence="14">
    <location>
        <begin position="303"/>
        <end position="398"/>
    </location>
</feature>
<dbReference type="CDD" id="cd01262">
    <property type="entry name" value="PH_PDK1"/>
    <property type="match status" value="1"/>
</dbReference>
<dbReference type="InterPro" id="IPR011993">
    <property type="entry name" value="PH-like_dom_sf"/>
</dbReference>
<evidence type="ECO:0000256" key="11">
    <source>
        <dbReference type="ARBA" id="ARBA00022840"/>
    </source>
</evidence>
<keyword evidence="9" id="KW-0547">Nucleotide-binding</keyword>
<evidence type="ECO:0000256" key="4">
    <source>
        <dbReference type="ARBA" id="ARBA00018538"/>
    </source>
</evidence>
<dbReference type="InterPro" id="IPR000719">
    <property type="entry name" value="Prot_kinase_dom"/>
</dbReference>
<dbReference type="OrthoDB" id="347657at2759"/>
<sequence length="634" mass="71778">MPYQSNGISLSPLSLDDVDDPEVMPRNQGGSYWEGGDRRTRSVEDYIFLRELGNGSYSTVYLAREKCTGRKYAIKVCDKSRMIREKKTEYAQRERDVMILLDRKRRKSAPFFVQLACTFKDHDSLYFVMSFECNGDILSHLRKVGTFDEECCRFYGGEIIHGLEHMHRLGILHRDLKPENILLSETFHIRISDYGVSKFVKPKNGKRRSSFVGTAQYVSPEVLESKKQTFACDLWSYACILYQMVAGVPPFRGDHEYAIFQKIMHLDYSFPEGFHPLAKDLIEKLLVKDVLQRLQFLGVALEEEGEETSIGSAPNEKGNDSASSSHPSEQSAGRESTTSQPPVNQSTDGVSSASPNSTVQVTSETTSTDQSPAKTSASSNPAPSEAADGSNPSTPSWATYPKLTNPDYWKIKTHSFFSSLDFETLYLQTPPEIRPHLLPPVQSTAPLPPKKKNSSSSLRGEASTSGSSQPSTSSGPTPRSTSSLVTLGQKNKLMKFTEEERQKRLVLQEKKNTYHRFTDGNLIIYQGFLDKRKGLIPRKRMFLLTTGPHLYYIDPYKMVKKGEVPWSPELRPEAKNFKTFFIHTPKRTYYLEDSEGRAPEWCDAVSEVYDFYFSPKATATPATTEKHHGWKKWK</sequence>
<proteinExistence type="inferred from homology"/>
<keyword evidence="7" id="KW-0723">Serine/threonine-protein kinase</keyword>
<evidence type="ECO:0000256" key="7">
    <source>
        <dbReference type="ARBA" id="ARBA00022527"/>
    </source>
</evidence>
<feature type="compositionally biased region" description="Low complexity" evidence="14">
    <location>
        <begin position="454"/>
        <end position="483"/>
    </location>
</feature>
<reference evidence="15" key="1">
    <citation type="submission" date="2020-11" db="EMBL/GenBank/DDBJ databases">
        <authorList>
            <person name="Tran Van P."/>
        </authorList>
    </citation>
    <scope>NUCLEOTIDE SEQUENCE</scope>
</reference>
<protein>
    <recommendedName>
        <fullName evidence="4">3-phosphoinositide-dependent protein kinase 1</fullName>
        <ecNumber evidence="3">2.7.11.1</ecNumber>
    </recommendedName>
</protein>
<feature type="compositionally biased region" description="Low complexity" evidence="14">
    <location>
        <begin position="357"/>
        <end position="387"/>
    </location>
</feature>
<dbReference type="GO" id="GO:1901701">
    <property type="term" value="P:cellular response to oxygen-containing compound"/>
    <property type="evidence" value="ECO:0007669"/>
    <property type="project" value="UniProtKB-ARBA"/>
</dbReference>
<dbReference type="PROSITE" id="PS00108">
    <property type="entry name" value="PROTEIN_KINASE_ST"/>
    <property type="match status" value="1"/>
</dbReference>
<dbReference type="GO" id="GO:0005524">
    <property type="term" value="F:ATP binding"/>
    <property type="evidence" value="ECO:0007669"/>
    <property type="project" value="UniProtKB-UniRule"/>
</dbReference>
<dbReference type="Pfam" id="PF14593">
    <property type="entry name" value="PH_3"/>
    <property type="match status" value="1"/>
</dbReference>
<name>A0A7R8WDE2_9CRUS</name>
<organism evidence="15">
    <name type="scientific">Cyprideis torosa</name>
    <dbReference type="NCBI Taxonomy" id="163714"/>
    <lineage>
        <taxon>Eukaryota</taxon>
        <taxon>Metazoa</taxon>
        <taxon>Ecdysozoa</taxon>
        <taxon>Arthropoda</taxon>
        <taxon>Crustacea</taxon>
        <taxon>Oligostraca</taxon>
        <taxon>Ostracoda</taxon>
        <taxon>Podocopa</taxon>
        <taxon>Podocopida</taxon>
        <taxon>Cytherocopina</taxon>
        <taxon>Cytheroidea</taxon>
        <taxon>Cytherideidae</taxon>
        <taxon>Cyprideis</taxon>
    </lineage>
</organism>
<feature type="compositionally biased region" description="Polar residues" evidence="14">
    <location>
        <begin position="333"/>
        <end position="356"/>
    </location>
</feature>
<dbReference type="InterPro" id="IPR033931">
    <property type="entry name" value="PDK1-typ_PH"/>
</dbReference>
<dbReference type="EC" id="2.7.11.1" evidence="3"/>
<dbReference type="AlphaFoldDB" id="A0A7R8WDE2"/>
<evidence type="ECO:0000256" key="3">
    <source>
        <dbReference type="ARBA" id="ARBA00012513"/>
    </source>
</evidence>
<feature type="region of interest" description="Disordered" evidence="14">
    <location>
        <begin position="1"/>
        <end position="35"/>
    </location>
</feature>
<dbReference type="Pfam" id="PF00069">
    <property type="entry name" value="Pkinase"/>
    <property type="match status" value="1"/>
</dbReference>
<dbReference type="Gene3D" id="1.10.510.10">
    <property type="entry name" value="Transferase(Phosphotransferase) domain 1"/>
    <property type="match status" value="1"/>
</dbReference>
<dbReference type="PANTHER" id="PTHR24356">
    <property type="entry name" value="SERINE/THREONINE-PROTEIN KINASE"/>
    <property type="match status" value="1"/>
</dbReference>
<comment type="similarity">
    <text evidence="2">Belongs to the protein kinase superfamily. AGC Ser/Thr protein kinase family. PDPK1 subfamily.</text>
</comment>
<dbReference type="Gene3D" id="3.30.200.20">
    <property type="entry name" value="Phosphorylase Kinase, domain 1"/>
    <property type="match status" value="1"/>
</dbReference>
<dbReference type="PROSITE" id="PS00107">
    <property type="entry name" value="PROTEIN_KINASE_ATP"/>
    <property type="match status" value="1"/>
</dbReference>
<keyword evidence="8" id="KW-0808">Transferase</keyword>
<dbReference type="SUPFAM" id="SSF56112">
    <property type="entry name" value="Protein kinase-like (PK-like)"/>
    <property type="match status" value="1"/>
</dbReference>
<dbReference type="GO" id="GO:0005737">
    <property type="term" value="C:cytoplasm"/>
    <property type="evidence" value="ECO:0007669"/>
    <property type="project" value="UniProtKB-SubCell"/>
</dbReference>
<dbReference type="InterPro" id="IPR008271">
    <property type="entry name" value="Ser/Thr_kinase_AS"/>
</dbReference>
<comment type="catalytic activity">
    <reaction evidence="13">
        <text>L-seryl-[protein] + ATP = O-phospho-L-seryl-[protein] + ADP + H(+)</text>
        <dbReference type="Rhea" id="RHEA:17989"/>
        <dbReference type="Rhea" id="RHEA-COMP:9863"/>
        <dbReference type="Rhea" id="RHEA-COMP:11604"/>
        <dbReference type="ChEBI" id="CHEBI:15378"/>
        <dbReference type="ChEBI" id="CHEBI:29999"/>
        <dbReference type="ChEBI" id="CHEBI:30616"/>
        <dbReference type="ChEBI" id="CHEBI:83421"/>
        <dbReference type="ChEBI" id="CHEBI:456216"/>
        <dbReference type="EC" id="2.7.11.1"/>
    </reaction>
</comment>
<evidence type="ECO:0000313" key="15">
    <source>
        <dbReference type="EMBL" id="CAD7226738.1"/>
    </source>
</evidence>
<dbReference type="Gene3D" id="2.30.29.30">
    <property type="entry name" value="Pleckstrin-homology domain (PH domain)/Phosphotyrosine-binding domain (PTB)"/>
    <property type="match status" value="1"/>
</dbReference>
<dbReference type="CDD" id="cd05581">
    <property type="entry name" value="STKc_PDK1"/>
    <property type="match status" value="1"/>
</dbReference>
<evidence type="ECO:0000256" key="12">
    <source>
        <dbReference type="ARBA" id="ARBA00047899"/>
    </source>
</evidence>
<evidence type="ECO:0000256" key="14">
    <source>
        <dbReference type="SAM" id="MobiDB-lite"/>
    </source>
</evidence>
<evidence type="ECO:0000256" key="9">
    <source>
        <dbReference type="ARBA" id="ARBA00022741"/>
    </source>
</evidence>
<comment type="catalytic activity">
    <reaction evidence="12">
        <text>L-threonyl-[protein] + ATP = O-phospho-L-threonyl-[protein] + ADP + H(+)</text>
        <dbReference type="Rhea" id="RHEA:46608"/>
        <dbReference type="Rhea" id="RHEA-COMP:11060"/>
        <dbReference type="Rhea" id="RHEA-COMP:11605"/>
        <dbReference type="ChEBI" id="CHEBI:15378"/>
        <dbReference type="ChEBI" id="CHEBI:30013"/>
        <dbReference type="ChEBI" id="CHEBI:30616"/>
        <dbReference type="ChEBI" id="CHEBI:61977"/>
        <dbReference type="ChEBI" id="CHEBI:456216"/>
        <dbReference type="EC" id="2.7.11.1"/>
    </reaction>
</comment>
<keyword evidence="11" id="KW-0067">ATP-binding</keyword>
<dbReference type="GO" id="GO:0048638">
    <property type="term" value="P:regulation of developmental growth"/>
    <property type="evidence" value="ECO:0007669"/>
    <property type="project" value="UniProtKB-ARBA"/>
</dbReference>
<accession>A0A7R8WDE2</accession>
<evidence type="ECO:0000256" key="13">
    <source>
        <dbReference type="ARBA" id="ARBA00048679"/>
    </source>
</evidence>
<dbReference type="PROSITE" id="PS50011">
    <property type="entry name" value="PROTEIN_KINASE_DOM"/>
    <property type="match status" value="1"/>
</dbReference>
<dbReference type="EMBL" id="OB660915">
    <property type="protein sequence ID" value="CAD7226738.1"/>
    <property type="molecule type" value="Genomic_DNA"/>
</dbReference>
<dbReference type="InterPro" id="IPR050236">
    <property type="entry name" value="Ser_Thr_kinase_AGC"/>
</dbReference>
<evidence type="ECO:0000256" key="2">
    <source>
        <dbReference type="ARBA" id="ARBA00010006"/>
    </source>
</evidence>
<evidence type="ECO:0000256" key="5">
    <source>
        <dbReference type="ARBA" id="ARBA00022473"/>
    </source>
</evidence>
<dbReference type="InterPro" id="IPR017441">
    <property type="entry name" value="Protein_kinase_ATP_BS"/>
</dbReference>
<feature type="region of interest" description="Disordered" evidence="14">
    <location>
        <begin position="436"/>
        <end position="488"/>
    </location>
</feature>
<evidence type="ECO:0000256" key="6">
    <source>
        <dbReference type="ARBA" id="ARBA00022490"/>
    </source>
</evidence>
<keyword evidence="5" id="KW-0217">Developmental protein</keyword>
<dbReference type="PANTHER" id="PTHR24356:SF163">
    <property type="entry name" value="3-PHOSPHOINOSITIDE-DEPENDENT PROTEIN KINASE 1-RELATED"/>
    <property type="match status" value="1"/>
</dbReference>
<keyword evidence="6" id="KW-0963">Cytoplasm</keyword>
<feature type="compositionally biased region" description="Low complexity" evidence="14">
    <location>
        <begin position="321"/>
        <end position="331"/>
    </location>
</feature>
<dbReference type="SUPFAM" id="SSF50729">
    <property type="entry name" value="PH domain-like"/>
    <property type="match status" value="1"/>
</dbReference>
<evidence type="ECO:0000256" key="8">
    <source>
        <dbReference type="ARBA" id="ARBA00022679"/>
    </source>
</evidence>